<dbReference type="EMBL" id="LWQT01000020">
    <property type="protein sequence ID" value="OAN55266.1"/>
    <property type="molecule type" value="Genomic_DNA"/>
</dbReference>
<evidence type="ECO:0000313" key="1">
    <source>
        <dbReference type="EMBL" id="OAN55266.1"/>
    </source>
</evidence>
<sequence length="81" mass="8975">MVKFGPIEGPCGWEQRASALDLEELHQVLNCAAERGCALCVRCSERALEKLLVIARRERTFGFLALERLEAEMEVAGTLGL</sequence>
<keyword evidence="2" id="KW-1185">Reference proteome</keyword>
<dbReference type="RefSeq" id="WP_068489448.1">
    <property type="nucleotide sequence ID" value="NZ_LWQT01000020.1"/>
</dbReference>
<name>A0A178MWZ5_9PROT</name>
<gene>
    <name evidence="1" type="ORF">A6A04_11445</name>
</gene>
<dbReference type="OrthoDB" id="7358465at2"/>
<dbReference type="AlphaFoldDB" id="A0A178MWZ5"/>
<proteinExistence type="predicted"/>
<protein>
    <submittedName>
        <fullName evidence="1">Uncharacterized protein</fullName>
    </submittedName>
</protein>
<organism evidence="1 2">
    <name type="scientific">Paramagnetospirillum marisnigri</name>
    <dbReference type="NCBI Taxonomy" id="1285242"/>
    <lineage>
        <taxon>Bacteria</taxon>
        <taxon>Pseudomonadati</taxon>
        <taxon>Pseudomonadota</taxon>
        <taxon>Alphaproteobacteria</taxon>
        <taxon>Rhodospirillales</taxon>
        <taxon>Magnetospirillaceae</taxon>
        <taxon>Paramagnetospirillum</taxon>
    </lineage>
</organism>
<comment type="caution">
    <text evidence="1">The sequence shown here is derived from an EMBL/GenBank/DDBJ whole genome shotgun (WGS) entry which is preliminary data.</text>
</comment>
<reference evidence="1 2" key="1">
    <citation type="submission" date="2016-04" db="EMBL/GenBank/DDBJ databases">
        <title>Draft genome sequence of freshwater magnetotactic bacteria Magnetospirillum marisnigri SP-1 and Magnetospirillum moscoviense BB-1.</title>
        <authorList>
            <person name="Koziaeva V."/>
            <person name="Dziuba M.V."/>
            <person name="Ivanov T.M."/>
            <person name="Kuznetsov B."/>
            <person name="Grouzdev D.S."/>
        </authorList>
    </citation>
    <scope>NUCLEOTIDE SEQUENCE [LARGE SCALE GENOMIC DNA]</scope>
    <source>
        <strain evidence="1 2">SP-1</strain>
    </source>
</reference>
<dbReference type="Proteomes" id="UP000078428">
    <property type="component" value="Unassembled WGS sequence"/>
</dbReference>
<evidence type="ECO:0000313" key="2">
    <source>
        <dbReference type="Proteomes" id="UP000078428"/>
    </source>
</evidence>
<accession>A0A178MWZ5</accession>